<keyword evidence="4" id="KW-0408">Iron</keyword>
<dbReference type="Pfam" id="PF13816">
    <property type="entry name" value="Dehydratase_hem"/>
    <property type="match status" value="1"/>
</dbReference>
<sequence length="350" mass="39373">MESAIAPHLRCPRTRERRSADDFQPAFPAWTARDNTGSSQLVMGYFGVQWRGDAEEEKAEALLSELVRQLGTGVSARNVERATFVDGAGWDNEVAIGYWPDEAAYRAWWQQHQAWWADPARENDGVGLYREIFLPRMTHLETLFSASDRLEGVGVMFGERSAEPIREHGYWGGMRDRLPASQTEALASSGARKVVSETPRRRCVISHEGVALIRSGQDWTDVTGEELALYQDRIEPTLRAGMDFLRDEGLATGCHFNRYMHVSMADGGKSCRSFGMSAWRDLAAMESWAEHHPTHKAIFGDFLQVVQALQGRLDLRLFHEVAVLQADAQIFEYIGCHDRTGMLNGAVQHC</sequence>
<dbReference type="OrthoDB" id="3807625at2"/>
<evidence type="ECO:0000313" key="8">
    <source>
        <dbReference type="Proteomes" id="UP000321405"/>
    </source>
</evidence>
<evidence type="ECO:0000313" key="7">
    <source>
        <dbReference type="EMBL" id="GEL02582.1"/>
    </source>
</evidence>
<comment type="similarity">
    <text evidence="6">Belongs to the heme-containing dehydratase family.</text>
</comment>
<comment type="cofactor">
    <cofactor evidence="1">
        <name>heme b</name>
        <dbReference type="ChEBI" id="CHEBI:60344"/>
    </cofactor>
</comment>
<accession>A0A511BR59</accession>
<keyword evidence="8" id="KW-1185">Reference proteome</keyword>
<dbReference type="RefSeq" id="WP_147093644.1">
    <property type="nucleotide sequence ID" value="NZ_BJVC01000003.1"/>
</dbReference>
<keyword evidence="3" id="KW-0479">Metal-binding</keyword>
<dbReference type="GO" id="GO:0046872">
    <property type="term" value="F:metal ion binding"/>
    <property type="evidence" value="ECO:0007669"/>
    <property type="project" value="UniProtKB-KW"/>
</dbReference>
<dbReference type="Proteomes" id="UP000321405">
    <property type="component" value="Unassembled WGS sequence"/>
</dbReference>
<proteinExistence type="inferred from homology"/>
<gene>
    <name evidence="7" type="ORF">SSA02_17450</name>
</gene>
<dbReference type="GO" id="GO:0016829">
    <property type="term" value="F:lyase activity"/>
    <property type="evidence" value="ECO:0007669"/>
    <property type="project" value="UniProtKB-KW"/>
</dbReference>
<evidence type="ECO:0000256" key="6">
    <source>
        <dbReference type="ARBA" id="ARBA00034312"/>
    </source>
</evidence>
<dbReference type="AlphaFoldDB" id="A0A511BR59"/>
<comment type="caution">
    <text evidence="7">The sequence shown here is derived from an EMBL/GenBank/DDBJ whole genome shotgun (WGS) entry which is preliminary data.</text>
</comment>
<evidence type="ECO:0000256" key="4">
    <source>
        <dbReference type="ARBA" id="ARBA00023004"/>
    </source>
</evidence>
<dbReference type="EMBL" id="BJVC01000003">
    <property type="protein sequence ID" value="GEL02582.1"/>
    <property type="molecule type" value="Genomic_DNA"/>
</dbReference>
<reference evidence="7 8" key="1">
    <citation type="submission" date="2019-07" db="EMBL/GenBank/DDBJ databases">
        <title>Whole genome shotgun sequence of Swaminathania salitolerans NBRC 104436.</title>
        <authorList>
            <person name="Hosoyama A."/>
            <person name="Uohara A."/>
            <person name="Ohji S."/>
            <person name="Ichikawa N."/>
        </authorList>
    </citation>
    <scope>NUCLEOTIDE SEQUENCE [LARGE SCALE GENOMIC DNA]</scope>
    <source>
        <strain evidence="7 8">NBRC 104436</strain>
    </source>
</reference>
<keyword evidence="2" id="KW-0349">Heme</keyword>
<organism evidence="7 8">
    <name type="scientific">Swaminathania salitolerans</name>
    <dbReference type="NCBI Taxonomy" id="182838"/>
    <lineage>
        <taxon>Bacteria</taxon>
        <taxon>Pseudomonadati</taxon>
        <taxon>Pseudomonadota</taxon>
        <taxon>Alphaproteobacteria</taxon>
        <taxon>Acetobacterales</taxon>
        <taxon>Acetobacteraceae</taxon>
        <taxon>Swaminathania</taxon>
    </lineage>
</organism>
<dbReference type="InterPro" id="IPR025702">
    <property type="entry name" value="OXD"/>
</dbReference>
<protein>
    <submittedName>
        <fullName evidence="7">Phenylacetaldoxime dehydratase</fullName>
    </submittedName>
</protein>
<evidence type="ECO:0000256" key="3">
    <source>
        <dbReference type="ARBA" id="ARBA00022723"/>
    </source>
</evidence>
<evidence type="ECO:0000256" key="1">
    <source>
        <dbReference type="ARBA" id="ARBA00001970"/>
    </source>
</evidence>
<keyword evidence="5" id="KW-0456">Lyase</keyword>
<name>A0A511BR59_9PROT</name>
<evidence type="ECO:0000256" key="2">
    <source>
        <dbReference type="ARBA" id="ARBA00022617"/>
    </source>
</evidence>
<evidence type="ECO:0000256" key="5">
    <source>
        <dbReference type="ARBA" id="ARBA00023239"/>
    </source>
</evidence>